<feature type="compositionally biased region" description="Basic and acidic residues" evidence="1">
    <location>
        <begin position="759"/>
        <end position="768"/>
    </location>
</feature>
<dbReference type="GeneID" id="73342786"/>
<dbReference type="Proteomes" id="UP000830671">
    <property type="component" value="Chromosome 4"/>
</dbReference>
<feature type="compositionally biased region" description="Polar residues" evidence="1">
    <location>
        <begin position="294"/>
        <end position="306"/>
    </location>
</feature>
<organism evidence="2 3">
    <name type="scientific">Colletotrichum lupini</name>
    <dbReference type="NCBI Taxonomy" id="145971"/>
    <lineage>
        <taxon>Eukaryota</taxon>
        <taxon>Fungi</taxon>
        <taxon>Dikarya</taxon>
        <taxon>Ascomycota</taxon>
        <taxon>Pezizomycotina</taxon>
        <taxon>Sordariomycetes</taxon>
        <taxon>Hypocreomycetidae</taxon>
        <taxon>Glomerellales</taxon>
        <taxon>Glomerellaceae</taxon>
        <taxon>Colletotrichum</taxon>
        <taxon>Colletotrichum acutatum species complex</taxon>
    </lineage>
</organism>
<dbReference type="AlphaFoldDB" id="A0A9Q8WHZ2"/>
<evidence type="ECO:0000313" key="2">
    <source>
        <dbReference type="EMBL" id="UQC83300.1"/>
    </source>
</evidence>
<evidence type="ECO:0000313" key="3">
    <source>
        <dbReference type="Proteomes" id="UP000830671"/>
    </source>
</evidence>
<keyword evidence="3" id="KW-1185">Reference proteome</keyword>
<dbReference type="KEGG" id="clup:CLUP02_08795"/>
<dbReference type="RefSeq" id="XP_049144919.1">
    <property type="nucleotide sequence ID" value="XM_049287776.1"/>
</dbReference>
<reference evidence="2" key="1">
    <citation type="journal article" date="2021" name="Mol. Plant Microbe Interact.">
        <title>Complete Genome Sequence of the Plant-Pathogenic Fungus Colletotrichum lupini.</title>
        <authorList>
            <person name="Baroncelli R."/>
            <person name="Pensec F."/>
            <person name="Da Lio D."/>
            <person name="Boufleur T."/>
            <person name="Vicente I."/>
            <person name="Sarrocco S."/>
            <person name="Picot A."/>
            <person name="Baraldi E."/>
            <person name="Sukno S."/>
            <person name="Thon M."/>
            <person name="Le Floch G."/>
        </authorList>
    </citation>
    <scope>NUCLEOTIDE SEQUENCE</scope>
    <source>
        <strain evidence="2">IMI 504893</strain>
    </source>
</reference>
<sequence>MGYPLLPKCVGTDALSETASAPFLIQQSTPINDATPTHLSISAYAYNVRHSFIVVLSSLRNILIVSPVPSLRLQQAPSSICCSRTPFSRRWRTGNRRQHHQPCSSALHRIASHRSSRQTLCLGGATGDHAGFRSTAFVSRFCMTSGKGILSAHRKSNPMALWLHRLREQMQPNRTYRTLQTHKLSSGLSTAAALLLKVPPVPFPLIQVTYTRGLPSYASIHRLDVACRAASETFASIIVVISSCHGFTVRYPLQTSPASTQTFPAIQLKRPRLIVSWPSAITTQLGHRDGYPAGNNSTPQQNTPQRASLGKPPTSLGASTASRASRCMEVCPLQVPVPSRLSRPPVTLPPFYGNTHLLLDSELREWSTMPSNLLTQDRCVISFWKASCGSTARSAEEMSNDHRKHWTIHRSCYSNFTMGIYQTPLLEMICKTLWRLKIQAQSSDPFHYHICSWHILGSLRTLRGQQLISDILTSSGLLVNPVWAFGGRGQCDLDFTRTRTNKDIVIAISLLATWGEHKCPGQVIKLLNLQMCQFPGYRSSPRAERLVSFVSSEGLLRIAQTLDPGLNPAKLTLHSFTATGWLRSVWSKSLTMVVILASQTVLRISTCTSGMKIQHGGGAENIRVVANNPSGSRKAEVTAHPHNANAYSCDVHSPDISNTGLYLRLHSICGKKPSIDSLIDRVSARCTRGGHGTLDGRLDAVSRDEPARTFYPMVAPSTSYASRRTTDQRSNYAAQKASGYAGDKRKDDGGHRVSFSQPFHHDRQLETKTKRSHDELSIFGDVSRLQYRWRAYQTLESTPEAATDVAAAVDFKDSHQVSQNTHGHMFHCRIVALKSAYAASCENMPQGGRVRHSQPQNHTPLEPPAQPQLPSNDILSPPPICRRHGARIASNSPTVGLIVGFKGSAQASHVPSGVSAATGKPAIAATAAFPQAKRPQSAASAVRSALLVKSSGRKGGMEEERVERRFCNRSHSTSIHGIGPNVARLGGAQLQLRIPADRRGNVGKGNTQRLTAWRSLPLLAQPVQPAPGCCSGIVGVGTRTRVRPSGRGGRVQIPLLDALPKFDGISAKRAFSTFPFQIDSLVKTDALDLISNAETRIRWTTSVVISSSYCHSPLLHLSLAEHQVNLMLGSSDRKDGYGTISCLLQENFKDQRTLTVDGLLIPHLGIPHCRGEYWARYNLRRGPLGWDIPPPLEGVNCYISCQRIQVQVFL</sequence>
<dbReference type="EMBL" id="CP019476">
    <property type="protein sequence ID" value="UQC83300.1"/>
    <property type="molecule type" value="Genomic_DNA"/>
</dbReference>
<feature type="compositionally biased region" description="Polar residues" evidence="1">
    <location>
        <begin position="719"/>
        <end position="733"/>
    </location>
</feature>
<feature type="region of interest" description="Disordered" evidence="1">
    <location>
        <begin position="719"/>
        <end position="768"/>
    </location>
</feature>
<feature type="compositionally biased region" description="Basic and acidic residues" evidence="1">
    <location>
        <begin position="742"/>
        <end position="751"/>
    </location>
</feature>
<proteinExistence type="predicted"/>
<feature type="region of interest" description="Disordered" evidence="1">
    <location>
        <begin position="844"/>
        <end position="871"/>
    </location>
</feature>
<protein>
    <submittedName>
        <fullName evidence="2">Uncharacterized protein</fullName>
    </submittedName>
</protein>
<accession>A0A9Q8WHZ2</accession>
<evidence type="ECO:0000256" key="1">
    <source>
        <dbReference type="SAM" id="MobiDB-lite"/>
    </source>
</evidence>
<name>A0A9Q8WHZ2_9PEZI</name>
<gene>
    <name evidence="2" type="ORF">CLUP02_08795</name>
</gene>
<feature type="region of interest" description="Disordered" evidence="1">
    <location>
        <begin position="287"/>
        <end position="321"/>
    </location>
</feature>